<evidence type="ECO:0000256" key="5">
    <source>
        <dbReference type="ARBA" id="ARBA00023002"/>
    </source>
</evidence>
<proteinExistence type="inferred from homology"/>
<dbReference type="EMBL" id="CP043026">
    <property type="protein sequence ID" value="QEH61409.1"/>
    <property type="molecule type" value="Genomic_DNA"/>
</dbReference>
<dbReference type="Pfam" id="PF07992">
    <property type="entry name" value="Pyr_redox_2"/>
    <property type="match status" value="1"/>
</dbReference>
<evidence type="ECO:0000256" key="2">
    <source>
        <dbReference type="ARBA" id="ARBA00009130"/>
    </source>
</evidence>
<feature type="domain" description="Rhodanese" evidence="7">
    <location>
        <begin position="463"/>
        <end position="547"/>
    </location>
</feature>
<evidence type="ECO:0000256" key="4">
    <source>
        <dbReference type="ARBA" id="ARBA00022827"/>
    </source>
</evidence>
<dbReference type="KEGG" id="schi:SCHIN_v1c02120"/>
<keyword evidence="5" id="KW-0560">Oxidoreductase</keyword>
<evidence type="ECO:0000256" key="1">
    <source>
        <dbReference type="ARBA" id="ARBA00001974"/>
    </source>
</evidence>
<keyword evidence="9" id="KW-1185">Reference proteome</keyword>
<dbReference type="Gene3D" id="3.50.50.60">
    <property type="entry name" value="FAD/NAD(P)-binding domain"/>
    <property type="match status" value="2"/>
</dbReference>
<dbReference type="InterPro" id="IPR023753">
    <property type="entry name" value="FAD/NAD-binding_dom"/>
</dbReference>
<dbReference type="SUPFAM" id="SSF51905">
    <property type="entry name" value="FAD/NAD(P)-binding domain"/>
    <property type="match status" value="1"/>
</dbReference>
<dbReference type="PRINTS" id="PR00368">
    <property type="entry name" value="FADPNR"/>
</dbReference>
<reference evidence="8 9" key="1">
    <citation type="submission" date="2019-08" db="EMBL/GenBank/DDBJ databases">
        <title>Complete genome sequence of Spiroplasma chinense CCH (DSM 19755).</title>
        <authorList>
            <person name="Shen H.-Y."/>
            <person name="Lin Y.-C."/>
            <person name="Chou L."/>
            <person name="Kuo C.-H."/>
        </authorList>
    </citation>
    <scope>NUCLEOTIDE SEQUENCE [LARGE SCALE GENOMIC DNA]</scope>
    <source>
        <strain evidence="8 9">CCH</strain>
    </source>
</reference>
<dbReference type="InterPro" id="IPR004099">
    <property type="entry name" value="Pyr_nucl-diS_OxRdtase_dimer"/>
</dbReference>
<dbReference type="SUPFAM" id="SSF52821">
    <property type="entry name" value="Rhodanese/Cell cycle control phosphatase"/>
    <property type="match status" value="1"/>
</dbReference>
<comment type="similarity">
    <text evidence="2">Belongs to the class-III pyridine nucleotide-disulfide oxidoreductase family.</text>
</comment>
<protein>
    <recommendedName>
        <fullName evidence="7">Rhodanese domain-containing protein</fullName>
    </recommendedName>
</protein>
<evidence type="ECO:0000313" key="9">
    <source>
        <dbReference type="Proteomes" id="UP000323144"/>
    </source>
</evidence>
<keyword evidence="6" id="KW-0676">Redox-active center</keyword>
<dbReference type="InterPro" id="IPR016156">
    <property type="entry name" value="FAD/NAD-linked_Rdtase_dimer_sf"/>
</dbReference>
<dbReference type="SUPFAM" id="SSF55424">
    <property type="entry name" value="FAD/NAD-linked reductases, dimerisation (C-terminal) domain"/>
    <property type="match status" value="1"/>
</dbReference>
<keyword evidence="4" id="KW-0274">FAD</keyword>
<dbReference type="InterPro" id="IPR001763">
    <property type="entry name" value="Rhodanese-like_dom"/>
</dbReference>
<gene>
    <name evidence="8" type="ORF">SCHIN_v1c02120</name>
</gene>
<name>A0A5B9Y405_9MOLU</name>
<dbReference type="Pfam" id="PF00581">
    <property type="entry name" value="Rhodanese"/>
    <property type="match status" value="1"/>
</dbReference>
<dbReference type="Proteomes" id="UP000323144">
    <property type="component" value="Chromosome"/>
</dbReference>
<dbReference type="SMART" id="SM00450">
    <property type="entry name" value="RHOD"/>
    <property type="match status" value="1"/>
</dbReference>
<evidence type="ECO:0000259" key="7">
    <source>
        <dbReference type="PROSITE" id="PS50206"/>
    </source>
</evidence>
<dbReference type="Gene3D" id="3.40.250.10">
    <property type="entry name" value="Rhodanese-like domain"/>
    <property type="match status" value="1"/>
</dbReference>
<dbReference type="PANTHER" id="PTHR43429:SF1">
    <property type="entry name" value="NAD(P)H SULFUR OXIDOREDUCTASE (COA-DEPENDENT)"/>
    <property type="match status" value="1"/>
</dbReference>
<dbReference type="AlphaFoldDB" id="A0A5B9Y405"/>
<evidence type="ECO:0000313" key="8">
    <source>
        <dbReference type="EMBL" id="QEH61409.1"/>
    </source>
</evidence>
<comment type="cofactor">
    <cofactor evidence="1">
        <name>FAD</name>
        <dbReference type="ChEBI" id="CHEBI:57692"/>
    </cofactor>
</comment>
<organism evidence="8 9">
    <name type="scientific">Spiroplasma chinense</name>
    <dbReference type="NCBI Taxonomy" id="216932"/>
    <lineage>
        <taxon>Bacteria</taxon>
        <taxon>Bacillati</taxon>
        <taxon>Mycoplasmatota</taxon>
        <taxon>Mollicutes</taxon>
        <taxon>Entomoplasmatales</taxon>
        <taxon>Spiroplasmataceae</taxon>
        <taxon>Spiroplasma</taxon>
    </lineage>
</organism>
<dbReference type="InterPro" id="IPR036188">
    <property type="entry name" value="FAD/NAD-bd_sf"/>
</dbReference>
<dbReference type="InterPro" id="IPR050260">
    <property type="entry name" value="FAD-bd_OxRdtase"/>
</dbReference>
<evidence type="ECO:0000256" key="6">
    <source>
        <dbReference type="ARBA" id="ARBA00023284"/>
    </source>
</evidence>
<dbReference type="PANTHER" id="PTHR43429">
    <property type="entry name" value="PYRIDINE NUCLEOTIDE-DISULFIDE OXIDOREDUCTASE DOMAIN-CONTAINING"/>
    <property type="match status" value="1"/>
</dbReference>
<evidence type="ECO:0000256" key="3">
    <source>
        <dbReference type="ARBA" id="ARBA00022630"/>
    </source>
</evidence>
<accession>A0A5B9Y405</accession>
<keyword evidence="3" id="KW-0285">Flavoprotein</keyword>
<sequence>MKKIVIIGGGAGGAGAAAKLRRLDESSEIKIYESCSYASYSNCGLPYYFSGKIKTFEALILNPVSVLKANYNIDTFVNHQVLEIKNDDKKVVVKNLKTQEIFEDNYDELIIAPGVFANKPNIPGIDESNNIFVLKNPDDVKEFDAFVADNFEPKNVVVIGGGFIGLEIAENFIHRGVESVTIVDGADQLFATCDKDIAAFGHRLLIENNIKLKLNTKVKAFKNQGKEIELDNGEIIKSDVTFLTIGVETKTEMYENIGLKIGKTKGIIVDEKQRTNIENIYAVGDVAETFDLDKKPVRVALAAPASRQAVVAANTIYGIEDTYKGSQGTNAITLFDHSIASIGKTEKQLKADGVEYHKVISTKPQKLALLGGTYIWLKVLYDKSGHIFGAQAFGPSGAEKKISYMAIVMYAKQTIFDMVEYQVAYNPLIDVSFDAMNMAGRMARLELSKQVENVCFEELEQHFKDGWQIIDVRNPGELKNVGEFDNAINIPWSKLRENLDNLDKNGKYIMACRVGMRSYNATMLLKNSGFENVKNLMGSYDIWYTNKHFRDIK</sequence>
<dbReference type="InterPro" id="IPR036873">
    <property type="entry name" value="Rhodanese-like_dom_sf"/>
</dbReference>
<dbReference type="PROSITE" id="PS50206">
    <property type="entry name" value="RHODANESE_3"/>
    <property type="match status" value="1"/>
</dbReference>
<dbReference type="GO" id="GO:0016491">
    <property type="term" value="F:oxidoreductase activity"/>
    <property type="evidence" value="ECO:0007669"/>
    <property type="project" value="UniProtKB-KW"/>
</dbReference>
<dbReference type="Pfam" id="PF02852">
    <property type="entry name" value="Pyr_redox_dim"/>
    <property type="match status" value="1"/>
</dbReference>
<dbReference type="PRINTS" id="PR00411">
    <property type="entry name" value="PNDRDTASEI"/>
</dbReference>
<dbReference type="RefSeq" id="WP_166507804.1">
    <property type="nucleotide sequence ID" value="NZ_CP043026.1"/>
</dbReference>